<gene>
    <name evidence="7" type="primary">bla</name>
    <name evidence="7" type="ORF">D6851_15300</name>
</gene>
<feature type="signal peptide" evidence="5">
    <location>
        <begin position="1"/>
        <end position="32"/>
    </location>
</feature>
<dbReference type="PANTHER" id="PTHR35333:SF3">
    <property type="entry name" value="BETA-LACTAMASE-TYPE TRANSPEPTIDASE FOLD CONTAINING PROTEIN"/>
    <property type="match status" value="1"/>
</dbReference>
<proteinExistence type="inferred from homology"/>
<dbReference type="SUPFAM" id="SSF56601">
    <property type="entry name" value="beta-lactamase/transpeptidase-like"/>
    <property type="match status" value="1"/>
</dbReference>
<sequence>MKPLFTPLGRRTLLGGLAAGLLSACSRPSANARGSDKERDGGDQLAALQSSTGGMLGAYILDTQSQKGFGINEAQRFPHCSSFKLSLAALILQQADKGNLDLDERIHYTEADLMFVSPVTTRNLEKGMTLEELAKATQTTSDNAAANILLHRLGGPEVLTGFWRSIGDSVSRLDKTEPALNKVEPGAVHDTTTPQAMAHTLSRLLTGDVLSDNSRAKLWTWMQETRTGLDRIRAGLPQDWSAGDKTGTFFQDGVGSTYVDIAFVRPPDSAPLAITAYYRTSDFHKKMEPETLAILAKIGEIAHEWVA</sequence>
<name>A0A420EC05_9SPHN</name>
<protein>
    <recommendedName>
        <fullName evidence="3">beta-lactamase</fullName>
        <ecNumber evidence="3">3.5.2.6</ecNumber>
    </recommendedName>
    <alternativeName>
        <fullName evidence="4">Penicillinase</fullName>
    </alternativeName>
</protein>
<dbReference type="NCBIfam" id="NF033103">
    <property type="entry name" value="bla_class_A"/>
    <property type="match status" value="1"/>
</dbReference>
<dbReference type="PRINTS" id="PR00118">
    <property type="entry name" value="BLACTAMASEA"/>
</dbReference>
<dbReference type="GO" id="GO:0030655">
    <property type="term" value="P:beta-lactam antibiotic catabolic process"/>
    <property type="evidence" value="ECO:0007669"/>
    <property type="project" value="InterPro"/>
</dbReference>
<comment type="caution">
    <text evidence="7">The sequence shown here is derived from an EMBL/GenBank/DDBJ whole genome shotgun (WGS) entry which is preliminary data.</text>
</comment>
<evidence type="ECO:0000256" key="2">
    <source>
        <dbReference type="ARBA" id="ARBA00009009"/>
    </source>
</evidence>
<dbReference type="RefSeq" id="WP_120325774.1">
    <property type="nucleotide sequence ID" value="NZ_RAPF01000011.1"/>
</dbReference>
<comment type="catalytic activity">
    <reaction evidence="1">
        <text>a beta-lactam + H2O = a substituted beta-amino acid</text>
        <dbReference type="Rhea" id="RHEA:20401"/>
        <dbReference type="ChEBI" id="CHEBI:15377"/>
        <dbReference type="ChEBI" id="CHEBI:35627"/>
        <dbReference type="ChEBI" id="CHEBI:140347"/>
        <dbReference type="EC" id="3.5.2.6"/>
    </reaction>
</comment>
<dbReference type="EMBL" id="RAPF01000011">
    <property type="protein sequence ID" value="RKF18183.1"/>
    <property type="molecule type" value="Genomic_DNA"/>
</dbReference>
<organism evidence="7 8">
    <name type="scientific">Altericroceibacterium spongiae</name>
    <dbReference type="NCBI Taxonomy" id="2320269"/>
    <lineage>
        <taxon>Bacteria</taxon>
        <taxon>Pseudomonadati</taxon>
        <taxon>Pseudomonadota</taxon>
        <taxon>Alphaproteobacteria</taxon>
        <taxon>Sphingomonadales</taxon>
        <taxon>Erythrobacteraceae</taxon>
        <taxon>Altericroceibacterium</taxon>
    </lineage>
</organism>
<evidence type="ECO:0000259" key="6">
    <source>
        <dbReference type="Pfam" id="PF13354"/>
    </source>
</evidence>
<dbReference type="OrthoDB" id="9784149at2"/>
<dbReference type="InterPro" id="IPR012338">
    <property type="entry name" value="Beta-lactam/transpept-like"/>
</dbReference>
<dbReference type="InterPro" id="IPR006311">
    <property type="entry name" value="TAT_signal"/>
</dbReference>
<feature type="domain" description="Beta-lactamase class A catalytic" evidence="6">
    <location>
        <begin position="58"/>
        <end position="277"/>
    </location>
</feature>
<dbReference type="EC" id="3.5.2.6" evidence="3"/>
<dbReference type="PROSITE" id="PS51257">
    <property type="entry name" value="PROKAR_LIPOPROTEIN"/>
    <property type="match status" value="1"/>
</dbReference>
<dbReference type="PANTHER" id="PTHR35333">
    <property type="entry name" value="BETA-LACTAMASE"/>
    <property type="match status" value="1"/>
</dbReference>
<dbReference type="AlphaFoldDB" id="A0A420EC05"/>
<evidence type="ECO:0000256" key="5">
    <source>
        <dbReference type="SAM" id="SignalP"/>
    </source>
</evidence>
<dbReference type="InterPro" id="IPR045155">
    <property type="entry name" value="Beta-lactam_cat"/>
</dbReference>
<feature type="chain" id="PRO_5018994447" description="beta-lactamase" evidence="5">
    <location>
        <begin position="33"/>
        <end position="307"/>
    </location>
</feature>
<reference evidence="7 8" key="1">
    <citation type="submission" date="2018-09" db="EMBL/GenBank/DDBJ databases">
        <title>Altererythrobacter spongiae sp. nov., isolated from a marine sponge.</title>
        <authorList>
            <person name="Zhuang L."/>
            <person name="Luo L."/>
        </authorList>
    </citation>
    <scope>NUCLEOTIDE SEQUENCE [LARGE SCALE GENOMIC DNA]</scope>
    <source>
        <strain evidence="7 8">HN-Y73</strain>
    </source>
</reference>
<evidence type="ECO:0000256" key="4">
    <source>
        <dbReference type="ARBA" id="ARBA00030171"/>
    </source>
</evidence>
<dbReference type="GO" id="GO:0046677">
    <property type="term" value="P:response to antibiotic"/>
    <property type="evidence" value="ECO:0007669"/>
    <property type="project" value="InterPro"/>
</dbReference>
<dbReference type="Pfam" id="PF13354">
    <property type="entry name" value="Beta-lactamase2"/>
    <property type="match status" value="1"/>
</dbReference>
<dbReference type="InterPro" id="IPR000871">
    <property type="entry name" value="Beta-lactam_class-A"/>
</dbReference>
<accession>A0A420EC05</accession>
<dbReference type="GO" id="GO:0008800">
    <property type="term" value="F:beta-lactamase activity"/>
    <property type="evidence" value="ECO:0007669"/>
    <property type="project" value="UniProtKB-EC"/>
</dbReference>
<dbReference type="Proteomes" id="UP000284395">
    <property type="component" value="Unassembled WGS sequence"/>
</dbReference>
<keyword evidence="8" id="KW-1185">Reference proteome</keyword>
<dbReference type="Gene3D" id="3.40.710.10">
    <property type="entry name" value="DD-peptidase/beta-lactamase superfamily"/>
    <property type="match status" value="1"/>
</dbReference>
<dbReference type="PROSITE" id="PS51318">
    <property type="entry name" value="TAT"/>
    <property type="match status" value="1"/>
</dbReference>
<evidence type="ECO:0000313" key="8">
    <source>
        <dbReference type="Proteomes" id="UP000284395"/>
    </source>
</evidence>
<evidence type="ECO:0000256" key="1">
    <source>
        <dbReference type="ARBA" id="ARBA00001526"/>
    </source>
</evidence>
<evidence type="ECO:0000313" key="7">
    <source>
        <dbReference type="EMBL" id="RKF18183.1"/>
    </source>
</evidence>
<keyword evidence="5" id="KW-0732">Signal</keyword>
<comment type="similarity">
    <text evidence="2">Belongs to the class-A beta-lactamase family.</text>
</comment>
<evidence type="ECO:0000256" key="3">
    <source>
        <dbReference type="ARBA" id="ARBA00012865"/>
    </source>
</evidence>